<keyword evidence="3" id="KW-0067">ATP-binding</keyword>
<evidence type="ECO:0000313" key="4">
    <source>
        <dbReference type="Proteomes" id="UP001595698"/>
    </source>
</evidence>
<dbReference type="PANTHER" id="PTHR35526:SF3">
    <property type="entry name" value="ANTI-SIGMA-F FACTOR RSBW"/>
    <property type="match status" value="1"/>
</dbReference>
<feature type="domain" description="Histidine kinase/HSP90-like ATPase" evidence="2">
    <location>
        <begin position="46"/>
        <end position="167"/>
    </location>
</feature>
<dbReference type="Gene3D" id="3.30.565.10">
    <property type="entry name" value="Histidine kinase-like ATPase, C-terminal domain"/>
    <property type="match status" value="1"/>
</dbReference>
<dbReference type="RefSeq" id="WP_386189541.1">
    <property type="nucleotide sequence ID" value="NZ_JBHSBC010000009.1"/>
</dbReference>
<evidence type="ECO:0000256" key="1">
    <source>
        <dbReference type="ARBA" id="ARBA00022527"/>
    </source>
</evidence>
<accession>A0ABV8EWS4</accession>
<dbReference type="InterPro" id="IPR003594">
    <property type="entry name" value="HATPase_dom"/>
</dbReference>
<keyword evidence="1" id="KW-0418">Kinase</keyword>
<protein>
    <submittedName>
        <fullName evidence="3">ATP-binding protein</fullName>
    </submittedName>
</protein>
<comment type="caution">
    <text evidence="3">The sequence shown here is derived from an EMBL/GenBank/DDBJ whole genome shotgun (WGS) entry which is preliminary data.</text>
</comment>
<dbReference type="Proteomes" id="UP001595698">
    <property type="component" value="Unassembled WGS sequence"/>
</dbReference>
<keyword evidence="4" id="KW-1185">Reference proteome</keyword>
<reference evidence="4" key="1">
    <citation type="journal article" date="2019" name="Int. J. Syst. Evol. Microbiol.">
        <title>The Global Catalogue of Microorganisms (GCM) 10K type strain sequencing project: providing services to taxonomists for standard genome sequencing and annotation.</title>
        <authorList>
            <consortium name="The Broad Institute Genomics Platform"/>
            <consortium name="The Broad Institute Genome Sequencing Center for Infectious Disease"/>
            <person name="Wu L."/>
            <person name="Ma J."/>
        </authorList>
    </citation>
    <scope>NUCLEOTIDE SEQUENCE [LARGE SCALE GENOMIC DNA]</scope>
    <source>
        <strain evidence="4">TBRC 7912</strain>
    </source>
</reference>
<dbReference type="Pfam" id="PF13581">
    <property type="entry name" value="HATPase_c_2"/>
    <property type="match status" value="1"/>
</dbReference>
<dbReference type="InterPro" id="IPR036890">
    <property type="entry name" value="HATPase_C_sf"/>
</dbReference>
<dbReference type="CDD" id="cd16936">
    <property type="entry name" value="HATPase_RsbW-like"/>
    <property type="match status" value="1"/>
</dbReference>
<dbReference type="SUPFAM" id="SSF55874">
    <property type="entry name" value="ATPase domain of HSP90 chaperone/DNA topoisomerase II/histidine kinase"/>
    <property type="match status" value="1"/>
</dbReference>
<gene>
    <name evidence="3" type="ORF">ACFOYY_10145</name>
</gene>
<dbReference type="GO" id="GO:0005524">
    <property type="term" value="F:ATP binding"/>
    <property type="evidence" value="ECO:0007669"/>
    <property type="project" value="UniProtKB-KW"/>
</dbReference>
<dbReference type="PANTHER" id="PTHR35526">
    <property type="entry name" value="ANTI-SIGMA-F FACTOR RSBW-RELATED"/>
    <property type="match status" value="1"/>
</dbReference>
<evidence type="ECO:0000313" key="3">
    <source>
        <dbReference type="EMBL" id="MFC3980484.1"/>
    </source>
</evidence>
<dbReference type="InterPro" id="IPR050267">
    <property type="entry name" value="Anti-sigma-factor_SerPK"/>
</dbReference>
<organism evidence="3 4">
    <name type="scientific">Streptosporangium jomthongense</name>
    <dbReference type="NCBI Taxonomy" id="1193683"/>
    <lineage>
        <taxon>Bacteria</taxon>
        <taxon>Bacillati</taxon>
        <taxon>Actinomycetota</taxon>
        <taxon>Actinomycetes</taxon>
        <taxon>Streptosporangiales</taxon>
        <taxon>Streptosporangiaceae</taxon>
        <taxon>Streptosporangium</taxon>
    </lineage>
</organism>
<keyword evidence="1" id="KW-0723">Serine/threonine-protein kinase</keyword>
<dbReference type="EMBL" id="JBHSBC010000009">
    <property type="protein sequence ID" value="MFC3980484.1"/>
    <property type="molecule type" value="Genomic_DNA"/>
</dbReference>
<sequence length="181" mass="19258">MFLEGECRERTPGRWATCWARCWAARWDASWDARWGTVRPVGLRAFAATPSSVPDARAWVRELLEDLDGASCADLLDDVLLLLSEVVTNAVVHSDSARHEEGLVTVRVGVGNGMVHVEVLDAGSATGGPAVREATADGLGGRGLFLVDLLSADWGSHCGDMGGAVWFRVGTTHSPSNTLTG</sequence>
<name>A0ABV8EWS4_9ACTN</name>
<keyword evidence="1" id="KW-0808">Transferase</keyword>
<proteinExistence type="predicted"/>
<keyword evidence="3" id="KW-0547">Nucleotide-binding</keyword>
<evidence type="ECO:0000259" key="2">
    <source>
        <dbReference type="Pfam" id="PF13581"/>
    </source>
</evidence>